<name>A0A556A7Y2_9BURK</name>
<dbReference type="EMBL" id="VLTJ01000042">
    <property type="protein sequence ID" value="TSH88999.1"/>
    <property type="molecule type" value="Genomic_DNA"/>
</dbReference>
<evidence type="ECO:0000313" key="5">
    <source>
        <dbReference type="EMBL" id="TSH88999.1"/>
    </source>
</evidence>
<keyword evidence="3 5" id="KW-0560">Oxidoreductase</keyword>
<evidence type="ECO:0000256" key="2">
    <source>
        <dbReference type="ARBA" id="ARBA00022964"/>
    </source>
</evidence>
<dbReference type="GO" id="GO:0018578">
    <property type="term" value="F:protocatechuate 3,4-dioxygenase activity"/>
    <property type="evidence" value="ECO:0007669"/>
    <property type="project" value="UniProtKB-EC"/>
</dbReference>
<protein>
    <submittedName>
        <fullName evidence="5">Protocatechuate 3,4-dioxygenase subunit alpha</fullName>
        <ecNumber evidence="5">1.13.11.3</ecNumber>
    </submittedName>
</protein>
<reference evidence="5 6" key="1">
    <citation type="submission" date="2019-07" db="EMBL/GenBank/DDBJ databases">
        <title>Qingshengfaniella alkalisoli gen. nov., sp. nov., isolated from saline soil.</title>
        <authorList>
            <person name="Xu L."/>
            <person name="Huang X.-X."/>
            <person name="Sun J.-Q."/>
        </authorList>
    </citation>
    <scope>NUCLEOTIDE SEQUENCE [LARGE SCALE GENOMIC DNA]</scope>
    <source>
        <strain evidence="5 6">DSM 27279</strain>
    </source>
</reference>
<feature type="domain" description="Intradiol ring-cleavage dioxygenases" evidence="4">
    <location>
        <begin position="48"/>
        <end position="76"/>
    </location>
</feature>
<dbReference type="Proteomes" id="UP000318405">
    <property type="component" value="Unassembled WGS sequence"/>
</dbReference>
<dbReference type="AlphaFoldDB" id="A0A556A7Y2"/>
<organism evidence="5 6">
    <name type="scientific">Verticiella sediminum</name>
    <dbReference type="NCBI Taxonomy" id="1247510"/>
    <lineage>
        <taxon>Bacteria</taxon>
        <taxon>Pseudomonadati</taxon>
        <taxon>Pseudomonadota</taxon>
        <taxon>Betaproteobacteria</taxon>
        <taxon>Burkholderiales</taxon>
        <taxon>Alcaligenaceae</taxon>
        <taxon>Verticiella</taxon>
    </lineage>
</organism>
<evidence type="ECO:0000256" key="3">
    <source>
        <dbReference type="ARBA" id="ARBA00023002"/>
    </source>
</evidence>
<dbReference type="Pfam" id="PF00775">
    <property type="entry name" value="Dioxygenase_C"/>
    <property type="match status" value="1"/>
</dbReference>
<proteinExistence type="inferred from homology"/>
<comment type="caution">
    <text evidence="5">The sequence shown here is derived from an EMBL/GenBank/DDBJ whole genome shotgun (WGS) entry which is preliminary data.</text>
</comment>
<dbReference type="PROSITE" id="PS00083">
    <property type="entry name" value="INTRADIOL_DIOXYGENAS"/>
    <property type="match status" value="1"/>
</dbReference>
<evidence type="ECO:0000313" key="6">
    <source>
        <dbReference type="Proteomes" id="UP000318405"/>
    </source>
</evidence>
<dbReference type="CDD" id="cd03463">
    <property type="entry name" value="3_4-PCD_alpha"/>
    <property type="match status" value="1"/>
</dbReference>
<evidence type="ECO:0000259" key="4">
    <source>
        <dbReference type="PROSITE" id="PS00083"/>
    </source>
</evidence>
<comment type="similarity">
    <text evidence="1">Belongs to the intradiol ring-cleavage dioxygenase family.</text>
</comment>
<gene>
    <name evidence="5" type="primary">pcaG</name>
    <name evidence="5" type="ORF">FOZ76_25615</name>
</gene>
<dbReference type="Gene3D" id="2.60.130.10">
    <property type="entry name" value="Aromatic compound dioxygenase"/>
    <property type="match status" value="1"/>
</dbReference>
<dbReference type="PANTHER" id="PTHR33711">
    <property type="entry name" value="DIOXYGENASE, PUTATIVE (AFU_ORTHOLOGUE AFUA_2G02910)-RELATED"/>
    <property type="match status" value="1"/>
</dbReference>
<evidence type="ECO:0000256" key="1">
    <source>
        <dbReference type="ARBA" id="ARBA00007825"/>
    </source>
</evidence>
<keyword evidence="2 5" id="KW-0223">Dioxygenase</keyword>
<dbReference type="InterPro" id="IPR012786">
    <property type="entry name" value="Protocat_dOase_a"/>
</dbReference>
<accession>A0A556A7Y2</accession>
<dbReference type="GO" id="GO:0008199">
    <property type="term" value="F:ferric iron binding"/>
    <property type="evidence" value="ECO:0007669"/>
    <property type="project" value="InterPro"/>
</dbReference>
<dbReference type="PANTHER" id="PTHR33711:SF9">
    <property type="entry name" value="PROTOCATECHUATE 3,4-DIOXYGENASE ALPHA CHAIN"/>
    <property type="match status" value="1"/>
</dbReference>
<dbReference type="SUPFAM" id="SSF49482">
    <property type="entry name" value="Aromatic compound dioxygenase"/>
    <property type="match status" value="1"/>
</dbReference>
<dbReference type="OrthoDB" id="9805815at2"/>
<dbReference type="InterPro" id="IPR000627">
    <property type="entry name" value="Intradiol_dOase_C"/>
</dbReference>
<dbReference type="NCBIfam" id="TIGR02423">
    <property type="entry name" value="protocat_alph"/>
    <property type="match status" value="1"/>
</dbReference>
<sequence length="195" mass="21683">MKLGQTPSQTVGPYFAYGLTPEQYLYDFRSAFTPVLVRDDTPGTPIEITGQVIDGAGKPINDAMLEIAHADASGRFVSSLQEVEASGFTGFGRCGTGTDAQNRYRFRTIKPAACGEGEAPYVNVIVTMRGMLVHAFTRMYFEDEAQANAQDPVLQSVPGERRETLIARREAREGRIVYRFDIHMQGERETVFFDL</sequence>
<dbReference type="InterPro" id="IPR050770">
    <property type="entry name" value="Intradiol_RC_Dioxygenase"/>
</dbReference>
<keyword evidence="6" id="KW-1185">Reference proteome</keyword>
<dbReference type="RefSeq" id="WP_143951115.1">
    <property type="nucleotide sequence ID" value="NZ_BAABMB010000005.1"/>
</dbReference>
<dbReference type="InterPro" id="IPR015889">
    <property type="entry name" value="Intradiol_dOase_core"/>
</dbReference>
<dbReference type="EC" id="1.13.11.3" evidence="5"/>